<organism evidence="1 2">
    <name type="scientific">Corynebacterium liangguodongii</name>
    <dbReference type="NCBI Taxonomy" id="2079535"/>
    <lineage>
        <taxon>Bacteria</taxon>
        <taxon>Bacillati</taxon>
        <taxon>Actinomycetota</taxon>
        <taxon>Actinomycetes</taxon>
        <taxon>Mycobacteriales</taxon>
        <taxon>Corynebacteriaceae</taxon>
        <taxon>Corynebacterium</taxon>
    </lineage>
</organism>
<reference evidence="2" key="1">
    <citation type="submission" date="2018-01" db="EMBL/GenBank/DDBJ databases">
        <authorList>
            <person name="Li J."/>
        </authorList>
    </citation>
    <scope>NUCLEOTIDE SEQUENCE [LARGE SCALE GENOMIC DNA]</scope>
    <source>
        <strain evidence="2">2184</strain>
    </source>
</reference>
<gene>
    <name evidence="1" type="ORF">C3E79_03295</name>
</gene>
<accession>A0A2S0WCZ7</accession>
<dbReference type="AlphaFoldDB" id="A0A2S0WCZ7"/>
<name>A0A2S0WCZ7_9CORY</name>
<evidence type="ECO:0000313" key="2">
    <source>
        <dbReference type="Proteomes" id="UP000244754"/>
    </source>
</evidence>
<dbReference type="EMBL" id="CP026948">
    <property type="protein sequence ID" value="AWB83630.1"/>
    <property type="molecule type" value="Genomic_DNA"/>
</dbReference>
<dbReference type="KEGG" id="clia:C3E79_03295"/>
<protein>
    <submittedName>
        <fullName evidence="1">Uncharacterized protein</fullName>
    </submittedName>
</protein>
<dbReference type="RefSeq" id="WP_108403620.1">
    <property type="nucleotide sequence ID" value="NZ_CP026948.1"/>
</dbReference>
<dbReference type="Proteomes" id="UP000244754">
    <property type="component" value="Chromosome"/>
</dbReference>
<keyword evidence="2" id="KW-1185">Reference proteome</keyword>
<evidence type="ECO:0000313" key="1">
    <source>
        <dbReference type="EMBL" id="AWB83630.1"/>
    </source>
</evidence>
<proteinExistence type="predicted"/>
<sequence>METYNVDYAWAWGTRRTGDPITLRAHFRFASEDIAKRATREFFDALMREHGFHGAGGWAAELAGSRQAERAIDFTAGGEDVADAIGYAAEDAVEHFSRYPGTTVSWEQQPY</sequence>
<dbReference type="OrthoDB" id="4411421at2"/>